<reference evidence="1" key="1">
    <citation type="submission" date="2014-05" db="EMBL/GenBank/DDBJ databases">
        <authorList>
            <person name="Chronopoulou M."/>
        </authorList>
    </citation>
    <scope>NUCLEOTIDE SEQUENCE</scope>
    <source>
        <tissue evidence="1">Whole organism</tissue>
    </source>
</reference>
<organism evidence="1">
    <name type="scientific">Lepeophtheirus salmonis</name>
    <name type="common">Salmon louse</name>
    <name type="synonym">Caligus salmonis</name>
    <dbReference type="NCBI Taxonomy" id="72036"/>
    <lineage>
        <taxon>Eukaryota</taxon>
        <taxon>Metazoa</taxon>
        <taxon>Ecdysozoa</taxon>
        <taxon>Arthropoda</taxon>
        <taxon>Crustacea</taxon>
        <taxon>Multicrustacea</taxon>
        <taxon>Hexanauplia</taxon>
        <taxon>Copepoda</taxon>
        <taxon>Siphonostomatoida</taxon>
        <taxon>Caligidae</taxon>
        <taxon>Lepeophtheirus</taxon>
    </lineage>
</organism>
<protein>
    <submittedName>
        <fullName evidence="1">Uncharacterized protein</fullName>
    </submittedName>
</protein>
<dbReference type="EMBL" id="HACA01007507">
    <property type="protein sequence ID" value="CDW24868.1"/>
    <property type="molecule type" value="Transcribed_RNA"/>
</dbReference>
<dbReference type="AlphaFoldDB" id="A0A0K2TFT1"/>
<proteinExistence type="predicted"/>
<accession>A0A0K2TFT1</accession>
<name>A0A0K2TFT1_LEPSM</name>
<sequence length="37" mass="4224">MLINQSLPVCIKNSQGVLYIVPPDVYQEHNLIQEITI</sequence>
<evidence type="ECO:0000313" key="1">
    <source>
        <dbReference type="EMBL" id="CDW24868.1"/>
    </source>
</evidence>